<evidence type="ECO:0000259" key="4">
    <source>
        <dbReference type="Pfam" id="PF10672"/>
    </source>
</evidence>
<dbReference type="Pfam" id="PF10672">
    <property type="entry name" value="Methyltrans_SAM"/>
    <property type="match status" value="1"/>
</dbReference>
<dbReference type="OrthoDB" id="9805492at2"/>
<protein>
    <submittedName>
        <fullName evidence="5">23S rRNA (Cytosine1962-C5)-methyltransferase</fullName>
    </submittedName>
</protein>
<dbReference type="RefSeq" id="WP_133591388.1">
    <property type="nucleotide sequence ID" value="NZ_SNVV01000008.1"/>
</dbReference>
<reference evidence="5 6" key="1">
    <citation type="submission" date="2019-03" db="EMBL/GenBank/DDBJ databases">
        <title>Genomic Encyclopedia of Type Strains, Phase IV (KMG-IV): sequencing the most valuable type-strain genomes for metagenomic binning, comparative biology and taxonomic classification.</title>
        <authorList>
            <person name="Goeker M."/>
        </authorList>
    </citation>
    <scope>NUCLEOTIDE SEQUENCE [LARGE SCALE GENOMIC DNA]</scope>
    <source>
        <strain evidence="5 6">DSM 12121</strain>
    </source>
</reference>
<evidence type="ECO:0000256" key="1">
    <source>
        <dbReference type="ARBA" id="ARBA00022603"/>
    </source>
</evidence>
<dbReference type="PANTHER" id="PTHR43042">
    <property type="entry name" value="SAM-DEPENDENT METHYLTRANSFERASE"/>
    <property type="match status" value="1"/>
</dbReference>
<dbReference type="AlphaFoldDB" id="A0A4R6DZT9"/>
<dbReference type="EMBL" id="SNVV01000008">
    <property type="protein sequence ID" value="TDN50911.1"/>
    <property type="molecule type" value="Genomic_DNA"/>
</dbReference>
<evidence type="ECO:0000313" key="6">
    <source>
        <dbReference type="Proteomes" id="UP000295129"/>
    </source>
</evidence>
<keyword evidence="6" id="KW-1185">Reference proteome</keyword>
<dbReference type="Gene3D" id="3.40.50.150">
    <property type="entry name" value="Vaccinia Virus protein VP39"/>
    <property type="match status" value="1"/>
</dbReference>
<feature type="domain" description="S-adenosylmethionine-dependent methyltransferase" evidence="4">
    <location>
        <begin position="88"/>
        <end position="342"/>
    </location>
</feature>
<organism evidence="5 6">
    <name type="scientific">Azoarcus indigens</name>
    <dbReference type="NCBI Taxonomy" id="29545"/>
    <lineage>
        <taxon>Bacteria</taxon>
        <taxon>Pseudomonadati</taxon>
        <taxon>Pseudomonadota</taxon>
        <taxon>Betaproteobacteria</taxon>
        <taxon>Rhodocyclales</taxon>
        <taxon>Zoogloeaceae</taxon>
        <taxon>Azoarcus</taxon>
    </lineage>
</organism>
<dbReference type="InterPro" id="IPR019614">
    <property type="entry name" value="SAM-dep_methyl-trfase"/>
</dbReference>
<gene>
    <name evidence="5" type="ORF">C7389_108155</name>
</gene>
<comment type="caution">
    <text evidence="5">The sequence shown here is derived from an EMBL/GenBank/DDBJ whole genome shotgun (WGS) entry which is preliminary data.</text>
</comment>
<dbReference type="Gene3D" id="3.30.750.80">
    <property type="entry name" value="RNA methyltransferase domain (HRMD) like"/>
    <property type="match status" value="1"/>
</dbReference>
<name>A0A4R6DZT9_9RHOO</name>
<keyword evidence="2 5" id="KW-0808">Transferase</keyword>
<dbReference type="PANTHER" id="PTHR43042:SF3">
    <property type="entry name" value="RIBOSOMAL RNA LARGE SUBUNIT METHYLTRANSFERASE YWBD-RELATED"/>
    <property type="match status" value="1"/>
</dbReference>
<evidence type="ECO:0000256" key="2">
    <source>
        <dbReference type="ARBA" id="ARBA00022679"/>
    </source>
</evidence>
<dbReference type="InterPro" id="IPR029063">
    <property type="entry name" value="SAM-dependent_MTases_sf"/>
</dbReference>
<sequence>MPDQPRTATLPDRLAAALAARQPLLTQLHAEETTAYRLFHGSVEGVPGLTVDRYGELLLVQSFHSPLAAGALAQLQAWYADALPGLLPVYNDRSGANSRIGNPLEGEALAAAEAPREATELGVRYRIRARHAGQDPWLFLDLRAARRRLMQEAAGKSLLNLFAYTCGVGIAAAKAGAAHVVNVDFAESSLEVGRENARLNALPIRPRFVKSDAFPAMRQLAGIGQPERVRGKRMPPFPRLEQRQFDCVFLDPPRYAKSPFGVVDLVNDYSALFKPALLCTAEGGTLVCCNNVAQVERDPWLDQLLRSARKAGREVREVEWIAPEADFPSPDGQPPLKTVLLRV</sequence>
<evidence type="ECO:0000256" key="3">
    <source>
        <dbReference type="ARBA" id="ARBA00022691"/>
    </source>
</evidence>
<dbReference type="GO" id="GO:0008168">
    <property type="term" value="F:methyltransferase activity"/>
    <property type="evidence" value="ECO:0007669"/>
    <property type="project" value="UniProtKB-KW"/>
</dbReference>
<dbReference type="Proteomes" id="UP000295129">
    <property type="component" value="Unassembled WGS sequence"/>
</dbReference>
<accession>A0A4R6DZT9</accession>
<keyword evidence="3" id="KW-0949">S-adenosyl-L-methionine</keyword>
<dbReference type="GO" id="GO:0032259">
    <property type="term" value="P:methylation"/>
    <property type="evidence" value="ECO:0007669"/>
    <property type="project" value="UniProtKB-KW"/>
</dbReference>
<proteinExistence type="predicted"/>
<evidence type="ECO:0000313" key="5">
    <source>
        <dbReference type="EMBL" id="TDN50911.1"/>
    </source>
</evidence>
<keyword evidence="1 5" id="KW-0489">Methyltransferase</keyword>
<dbReference type="SUPFAM" id="SSF53335">
    <property type="entry name" value="S-adenosyl-L-methionine-dependent methyltransferases"/>
    <property type="match status" value="1"/>
</dbReference>